<organism evidence="3 4">
    <name type="scientific">Pseudalkalibacillus berkeleyi</name>
    <dbReference type="NCBI Taxonomy" id="1069813"/>
    <lineage>
        <taxon>Bacteria</taxon>
        <taxon>Bacillati</taxon>
        <taxon>Bacillota</taxon>
        <taxon>Bacilli</taxon>
        <taxon>Bacillales</taxon>
        <taxon>Fictibacillaceae</taxon>
        <taxon>Pseudalkalibacillus</taxon>
    </lineage>
</organism>
<dbReference type="Pfam" id="PF00174">
    <property type="entry name" value="Oxidored_molyb"/>
    <property type="match status" value="1"/>
</dbReference>
<protein>
    <submittedName>
        <fullName evidence="3">Molybdopterin-dependent oxidoreductase</fullName>
    </submittedName>
</protein>
<keyword evidence="1" id="KW-0812">Transmembrane</keyword>
<feature type="transmembrane region" description="Helical" evidence="1">
    <location>
        <begin position="77"/>
        <end position="99"/>
    </location>
</feature>
<evidence type="ECO:0000259" key="2">
    <source>
        <dbReference type="Pfam" id="PF00174"/>
    </source>
</evidence>
<dbReference type="EMBL" id="JAKIJS010000001">
    <property type="protein sequence ID" value="MCF6136386.1"/>
    <property type="molecule type" value="Genomic_DNA"/>
</dbReference>
<comment type="caution">
    <text evidence="3">The sequence shown here is derived from an EMBL/GenBank/DDBJ whole genome shotgun (WGS) entry which is preliminary data.</text>
</comment>
<dbReference type="InterPro" id="IPR016174">
    <property type="entry name" value="Di-haem_cyt_TM"/>
</dbReference>
<sequence length="394" mass="44809">MWKKLKSLHTYNGWIITFLMISGILLFLPSLRGFLSPVRVGLKQLHIGVGIASIIVLLLYLPYLKKHFKSRKQTGKRINLITILSFIVIWSISGLVLTFEKLVSETAVTVSLFLHDLFTWIGLPIILYHSITRLRWVQKQRAPLVKSEGEDGKPKIPLSRRGFIQMVAGTAFVVFIGPSFFKWLKQVMDDGGQSLKSVIANDRNQMSPPPTPLPASSPPQGGGYDGKFRVYTVTEIPKFTNDNWSFTVDGMVDHPVTYRWDDFVKLKRKVQVSDFHCVTGWSVRKVTYEGIPLKKFLEKVGVKSSAKYVKFYSGDGVYTDALSLDQARMDDVMVAVLMDGELIPSDYGGPVRLIVPRMYAYKAVKWLVRIELIDTPHLGYWQVRGYDTDAWVRK</sequence>
<keyword evidence="1" id="KW-0472">Membrane</keyword>
<dbReference type="SUPFAM" id="SSF56524">
    <property type="entry name" value="Oxidoreductase molybdopterin-binding domain"/>
    <property type="match status" value="1"/>
</dbReference>
<evidence type="ECO:0000313" key="4">
    <source>
        <dbReference type="Proteomes" id="UP001649381"/>
    </source>
</evidence>
<dbReference type="RefSeq" id="WP_236330994.1">
    <property type="nucleotide sequence ID" value="NZ_JAKIJS010000001.1"/>
</dbReference>
<dbReference type="PANTHER" id="PTHR43032:SF4">
    <property type="entry name" value="OXIDOREDUCTASE MOLYBDOPTERIN-BINDING DOMAIN-CONTAINING PROTEIN"/>
    <property type="match status" value="1"/>
</dbReference>
<keyword evidence="1" id="KW-1133">Transmembrane helix</keyword>
<feature type="transmembrane region" description="Helical" evidence="1">
    <location>
        <begin position="163"/>
        <end position="184"/>
    </location>
</feature>
<feature type="transmembrane region" description="Helical" evidence="1">
    <location>
        <begin position="111"/>
        <end position="131"/>
    </location>
</feature>
<reference evidence="3 4" key="1">
    <citation type="submission" date="2022-01" db="EMBL/GenBank/DDBJ databases">
        <title>Alkalihalobacillus sp. EGI L200015, a novel bacterium isolated from a salt lake sediment.</title>
        <authorList>
            <person name="Gao L."/>
            <person name="Fang B.-Z."/>
            <person name="Li W.-J."/>
        </authorList>
    </citation>
    <scope>NUCLEOTIDE SEQUENCE [LARGE SCALE GENOMIC DNA]</scope>
    <source>
        <strain evidence="3 4">KCTC 12718</strain>
    </source>
</reference>
<feature type="transmembrane region" description="Helical" evidence="1">
    <location>
        <begin position="47"/>
        <end position="65"/>
    </location>
</feature>
<dbReference type="Proteomes" id="UP001649381">
    <property type="component" value="Unassembled WGS sequence"/>
</dbReference>
<dbReference type="InterPro" id="IPR036374">
    <property type="entry name" value="OxRdtase_Mopterin-bd_sf"/>
</dbReference>
<dbReference type="InterPro" id="IPR000572">
    <property type="entry name" value="OxRdtase_Mopterin-bd_dom"/>
</dbReference>
<evidence type="ECO:0000256" key="1">
    <source>
        <dbReference type="SAM" id="Phobius"/>
    </source>
</evidence>
<proteinExistence type="predicted"/>
<dbReference type="PANTHER" id="PTHR43032">
    <property type="entry name" value="PROTEIN-METHIONINE-SULFOXIDE REDUCTASE"/>
    <property type="match status" value="1"/>
</dbReference>
<dbReference type="Gene3D" id="3.90.420.10">
    <property type="entry name" value="Oxidoreductase, molybdopterin-binding domain"/>
    <property type="match status" value="1"/>
</dbReference>
<gene>
    <name evidence="3" type="ORF">L2716_01505</name>
</gene>
<dbReference type="SUPFAM" id="SSF81342">
    <property type="entry name" value="Transmembrane di-heme cytochromes"/>
    <property type="match status" value="1"/>
</dbReference>
<keyword evidence="4" id="KW-1185">Reference proteome</keyword>
<evidence type="ECO:0000313" key="3">
    <source>
        <dbReference type="EMBL" id="MCF6136386.1"/>
    </source>
</evidence>
<name>A0ABS9GXJ4_9BACL</name>
<accession>A0ABS9GXJ4</accession>
<feature type="transmembrane region" description="Helical" evidence="1">
    <location>
        <begin position="12"/>
        <end position="35"/>
    </location>
</feature>
<feature type="domain" description="Oxidoreductase molybdopterin-binding" evidence="2">
    <location>
        <begin position="235"/>
        <end position="381"/>
    </location>
</feature>